<dbReference type="Pfam" id="PF13445">
    <property type="entry name" value="zf-RING_UBOX"/>
    <property type="match status" value="1"/>
</dbReference>
<evidence type="ECO:0000256" key="1">
    <source>
        <dbReference type="ARBA" id="ARBA00022723"/>
    </source>
</evidence>
<protein>
    <submittedName>
        <fullName evidence="7">RING finger protein 224-like</fullName>
    </submittedName>
</protein>
<dbReference type="GeneTree" id="ENSGT00510000050587"/>
<name>A0A3Q2DK90_CYPVA</name>
<keyword evidence="3" id="KW-0862">Zinc</keyword>
<reference evidence="7" key="1">
    <citation type="submission" date="2025-08" db="UniProtKB">
        <authorList>
            <consortium name="Ensembl"/>
        </authorList>
    </citation>
    <scope>IDENTIFICATION</scope>
</reference>
<evidence type="ECO:0000259" key="6">
    <source>
        <dbReference type="PROSITE" id="PS50089"/>
    </source>
</evidence>
<dbReference type="InterPro" id="IPR013083">
    <property type="entry name" value="Znf_RING/FYVE/PHD"/>
</dbReference>
<dbReference type="PROSITE" id="PS50089">
    <property type="entry name" value="ZF_RING_2"/>
    <property type="match status" value="1"/>
</dbReference>
<dbReference type="Proteomes" id="UP000265020">
    <property type="component" value="Unassembled WGS sequence"/>
</dbReference>
<evidence type="ECO:0000256" key="2">
    <source>
        <dbReference type="ARBA" id="ARBA00022771"/>
    </source>
</evidence>
<dbReference type="Ensembl" id="ENSCVAT00000033196.1">
    <property type="protein sequence ID" value="ENSCVAP00000019587.1"/>
    <property type="gene ID" value="ENSCVAG00000022947.1"/>
</dbReference>
<dbReference type="OrthoDB" id="252722at2759"/>
<dbReference type="GeneID" id="107098053"/>
<dbReference type="SUPFAM" id="SSF57850">
    <property type="entry name" value="RING/U-box"/>
    <property type="match status" value="1"/>
</dbReference>
<dbReference type="PROSITE" id="PS00518">
    <property type="entry name" value="ZF_RING_1"/>
    <property type="match status" value="1"/>
</dbReference>
<organism evidence="7 8">
    <name type="scientific">Cyprinodon variegatus</name>
    <name type="common">Sheepshead minnow</name>
    <dbReference type="NCBI Taxonomy" id="28743"/>
    <lineage>
        <taxon>Eukaryota</taxon>
        <taxon>Metazoa</taxon>
        <taxon>Chordata</taxon>
        <taxon>Craniata</taxon>
        <taxon>Vertebrata</taxon>
        <taxon>Euteleostomi</taxon>
        <taxon>Actinopterygii</taxon>
        <taxon>Neopterygii</taxon>
        <taxon>Teleostei</taxon>
        <taxon>Neoteleostei</taxon>
        <taxon>Acanthomorphata</taxon>
        <taxon>Ovalentaria</taxon>
        <taxon>Atherinomorphae</taxon>
        <taxon>Cyprinodontiformes</taxon>
        <taxon>Cyprinodontidae</taxon>
        <taxon>Cyprinodon</taxon>
    </lineage>
</organism>
<keyword evidence="2 4" id="KW-0863">Zinc-finger</keyword>
<dbReference type="Gene3D" id="3.30.40.10">
    <property type="entry name" value="Zinc/RING finger domain, C3HC4 (zinc finger)"/>
    <property type="match status" value="1"/>
</dbReference>
<accession>A0A3Q2DK90</accession>
<dbReference type="KEGG" id="cvg:107098053"/>
<dbReference type="InterPro" id="IPR001841">
    <property type="entry name" value="Znf_RING"/>
</dbReference>
<dbReference type="PANTHER" id="PTHR47454">
    <property type="entry name" value="RING FINGER PROTEIN 224"/>
    <property type="match status" value="1"/>
</dbReference>
<dbReference type="CTD" id="643596"/>
<keyword evidence="1" id="KW-0479">Metal-binding</keyword>
<proteinExistence type="predicted"/>
<dbReference type="InterPro" id="IPR053122">
    <property type="entry name" value="RING_finger_domain"/>
</dbReference>
<evidence type="ECO:0000256" key="3">
    <source>
        <dbReference type="ARBA" id="ARBA00022833"/>
    </source>
</evidence>
<reference evidence="7" key="2">
    <citation type="submission" date="2025-09" db="UniProtKB">
        <authorList>
            <consortium name="Ensembl"/>
        </authorList>
    </citation>
    <scope>IDENTIFICATION</scope>
</reference>
<evidence type="ECO:0000313" key="8">
    <source>
        <dbReference type="Proteomes" id="UP000265020"/>
    </source>
</evidence>
<dbReference type="PANTHER" id="PTHR47454:SF1">
    <property type="entry name" value="RING FINGER PROTEIN 224"/>
    <property type="match status" value="1"/>
</dbReference>
<feature type="compositionally biased region" description="Acidic residues" evidence="5">
    <location>
        <begin position="7"/>
        <end position="16"/>
    </location>
</feature>
<dbReference type="RefSeq" id="XP_015250976.1">
    <property type="nucleotide sequence ID" value="XM_015395490.1"/>
</dbReference>
<dbReference type="AlphaFoldDB" id="A0A3Q2DK90"/>
<evidence type="ECO:0000256" key="5">
    <source>
        <dbReference type="SAM" id="MobiDB-lite"/>
    </source>
</evidence>
<evidence type="ECO:0000256" key="4">
    <source>
        <dbReference type="PROSITE-ProRule" id="PRU00175"/>
    </source>
</evidence>
<sequence>MPHDKREEDEEEEDDTCQPHLPTSSVAMETTLSGRRQDLVCIVCFGSYDLLTRLPRRLHCGHAFCQACLKRLDTVINEQVWIPCPQCRQNTPRPRGGAAGLDLDLASFLAVKAQQTYVSCSSSSWSSVRTDGTPAGDAISNNKPWLGKEVSDDGWLHGGLAEPRFHRYGNCCPTPSCWLCCWFCCPGRG</sequence>
<feature type="region of interest" description="Disordered" evidence="5">
    <location>
        <begin position="1"/>
        <end position="24"/>
    </location>
</feature>
<dbReference type="InterPro" id="IPR017907">
    <property type="entry name" value="Znf_RING_CS"/>
</dbReference>
<keyword evidence="8" id="KW-1185">Reference proteome</keyword>
<dbReference type="CDD" id="cd16565">
    <property type="entry name" value="RING-HC_RNF224"/>
    <property type="match status" value="1"/>
</dbReference>
<dbReference type="InterPro" id="IPR027370">
    <property type="entry name" value="Znf-RING_euk"/>
</dbReference>
<dbReference type="GO" id="GO:0008270">
    <property type="term" value="F:zinc ion binding"/>
    <property type="evidence" value="ECO:0007669"/>
    <property type="project" value="UniProtKB-KW"/>
</dbReference>
<feature type="domain" description="RING-type" evidence="6">
    <location>
        <begin position="41"/>
        <end position="88"/>
    </location>
</feature>
<dbReference type="SMART" id="SM00184">
    <property type="entry name" value="RING"/>
    <property type="match status" value="1"/>
</dbReference>
<dbReference type="OMA" id="WLCCWFC"/>
<evidence type="ECO:0000313" key="7">
    <source>
        <dbReference type="Ensembl" id="ENSCVAP00000019587.1"/>
    </source>
</evidence>